<name>A0ABT8A049_9PROT</name>
<sequence>MGTLVVIGLVATLARTRHEVVDPSETAEIPNLDRKPGGMNSNLELERLRRLDAEQKARQAAEDGRSFTPRMAGGTGYEPGFTPPERLVTAERVAPFIDVALPAATPVTEPRKEANNDDIEAYRAAMSGLLASWRGKSPAGTTYTDDRNSGPANAGRGRAGTRDDFAPSQAAGSAGATQTVSASAQGRKRVLLPANTGVFGEVVMGGNTDQGNMPVIVQALSGPIVGMRMSGTFVGSQPSACGLPVRLDKLTLLDGRQVPVDAYLVAPNDMNTCVASRVDPHTPERVIYPVLGAFAAGVGQALGASGSVISQGPYGGYSAFRNFNASQVLGIGAGAAGSAASQIFREQAPRGRTAYLDARDQVGIMFMAPVEVPD</sequence>
<dbReference type="EMBL" id="JAUFPN010000015">
    <property type="protein sequence ID" value="MDN3563094.1"/>
    <property type="molecule type" value="Genomic_DNA"/>
</dbReference>
<evidence type="ECO:0000313" key="2">
    <source>
        <dbReference type="EMBL" id="MDN3563094.1"/>
    </source>
</evidence>
<feature type="region of interest" description="Disordered" evidence="1">
    <location>
        <begin position="59"/>
        <end position="80"/>
    </location>
</feature>
<accession>A0ABT8A049</accession>
<gene>
    <name evidence="2" type="ORF">QWZ14_01720</name>
</gene>
<feature type="region of interest" description="Disordered" evidence="1">
    <location>
        <begin position="133"/>
        <end position="185"/>
    </location>
</feature>
<dbReference type="CDD" id="cd16431">
    <property type="entry name" value="IcmE"/>
    <property type="match status" value="1"/>
</dbReference>
<comment type="caution">
    <text evidence="2">The sequence shown here is derived from an EMBL/GenBank/DDBJ whole genome shotgun (WGS) entry which is preliminary data.</text>
</comment>
<dbReference type="Proteomes" id="UP001529369">
    <property type="component" value="Unassembled WGS sequence"/>
</dbReference>
<evidence type="ECO:0000256" key="1">
    <source>
        <dbReference type="SAM" id="MobiDB-lite"/>
    </source>
</evidence>
<reference evidence="3" key="1">
    <citation type="journal article" date="2019" name="Int. J. Syst. Evol. Microbiol.">
        <title>The Global Catalogue of Microorganisms (GCM) 10K type strain sequencing project: providing services to taxonomists for standard genome sequencing and annotation.</title>
        <authorList>
            <consortium name="The Broad Institute Genomics Platform"/>
            <consortium name="The Broad Institute Genome Sequencing Center for Infectious Disease"/>
            <person name="Wu L."/>
            <person name="Ma J."/>
        </authorList>
    </citation>
    <scope>NUCLEOTIDE SEQUENCE [LARGE SCALE GENOMIC DNA]</scope>
    <source>
        <strain evidence="3">CECT 7131</strain>
    </source>
</reference>
<protein>
    <submittedName>
        <fullName evidence="2">DotG/IcmE/VirB10 family protein</fullName>
    </submittedName>
</protein>
<evidence type="ECO:0000313" key="3">
    <source>
        <dbReference type="Proteomes" id="UP001529369"/>
    </source>
</evidence>
<feature type="compositionally biased region" description="Polar residues" evidence="1">
    <location>
        <begin position="175"/>
        <end position="184"/>
    </location>
</feature>
<organism evidence="2 3">
    <name type="scientific">Paeniroseomonas aquatica</name>
    <dbReference type="NCBI Taxonomy" id="373043"/>
    <lineage>
        <taxon>Bacteria</taxon>
        <taxon>Pseudomonadati</taxon>
        <taxon>Pseudomonadota</taxon>
        <taxon>Alphaproteobacteria</taxon>
        <taxon>Acetobacterales</taxon>
        <taxon>Acetobacteraceae</taxon>
        <taxon>Paeniroseomonas</taxon>
    </lineage>
</organism>
<proteinExistence type="predicted"/>
<keyword evidence="3" id="KW-1185">Reference proteome</keyword>
<dbReference type="InterPro" id="IPR049855">
    <property type="entry name" value="DotG/IcmE-like_C"/>
</dbReference>